<dbReference type="EMBL" id="BTSY01000003">
    <property type="protein sequence ID" value="GMT20378.1"/>
    <property type="molecule type" value="Genomic_DNA"/>
</dbReference>
<keyword evidence="3" id="KW-1185">Reference proteome</keyword>
<gene>
    <name evidence="2" type="ORF">PFISCL1PPCAC_11675</name>
</gene>
<organism evidence="2 3">
    <name type="scientific">Pristionchus fissidentatus</name>
    <dbReference type="NCBI Taxonomy" id="1538716"/>
    <lineage>
        <taxon>Eukaryota</taxon>
        <taxon>Metazoa</taxon>
        <taxon>Ecdysozoa</taxon>
        <taxon>Nematoda</taxon>
        <taxon>Chromadorea</taxon>
        <taxon>Rhabditida</taxon>
        <taxon>Rhabditina</taxon>
        <taxon>Diplogasteromorpha</taxon>
        <taxon>Diplogasteroidea</taxon>
        <taxon>Neodiplogasteridae</taxon>
        <taxon>Pristionchus</taxon>
    </lineage>
</organism>
<evidence type="ECO:0000313" key="3">
    <source>
        <dbReference type="Proteomes" id="UP001432322"/>
    </source>
</evidence>
<comment type="caution">
    <text evidence="2">The sequence shown here is derived from an EMBL/GenBank/DDBJ whole genome shotgun (WGS) entry which is preliminary data.</text>
</comment>
<evidence type="ECO:0000313" key="2">
    <source>
        <dbReference type="EMBL" id="GMT20378.1"/>
    </source>
</evidence>
<feature type="region of interest" description="Disordered" evidence="1">
    <location>
        <begin position="1"/>
        <end position="24"/>
    </location>
</feature>
<evidence type="ECO:0000256" key="1">
    <source>
        <dbReference type="SAM" id="MobiDB-lite"/>
    </source>
</evidence>
<protein>
    <submittedName>
        <fullName evidence="2">Uncharacterized protein</fullName>
    </submittedName>
</protein>
<dbReference type="Proteomes" id="UP001432322">
    <property type="component" value="Unassembled WGS sequence"/>
</dbReference>
<dbReference type="AlphaFoldDB" id="A0AAV5VPY3"/>
<sequence length="107" mass="12002">GENGVEGDQRNGNPDTEQKRRNTQPRVVISNLQFFSTPVISLPVAAIRIRGIVSIIPSRNGLSDSRPWIREEVHEEVAGESEGEQISGLRTFGQWCEHESCDCEKRN</sequence>
<feature type="non-terminal residue" evidence="2">
    <location>
        <position position="107"/>
    </location>
</feature>
<accession>A0AAV5VPY3</accession>
<reference evidence="2" key="1">
    <citation type="submission" date="2023-10" db="EMBL/GenBank/DDBJ databases">
        <title>Genome assembly of Pristionchus species.</title>
        <authorList>
            <person name="Yoshida K."/>
            <person name="Sommer R.J."/>
        </authorList>
    </citation>
    <scope>NUCLEOTIDE SEQUENCE</scope>
    <source>
        <strain evidence="2">RS5133</strain>
    </source>
</reference>
<proteinExistence type="predicted"/>
<name>A0AAV5VPY3_9BILA</name>
<feature type="non-terminal residue" evidence="2">
    <location>
        <position position="1"/>
    </location>
</feature>